<dbReference type="OrthoDB" id="9803416at2"/>
<sequence length="315" mass="36347">MKQIFLSSGTDFQEIDTFAPGAWINLVNPSQSETMEIASRFNIDIADLRAPLDAEEMSRISVEDDYKLIIVDVPISEERNGKIYYVTIPLGIIITEEAFITTCLEQLPLLDFFINRRIRNFYTFMKSRFVFQILYRNAAIYLSALRQIDRQSEEIESQMHESTRNEELIELMELEKTIIYFKASLKTNERIVKKLTASSILLKKYEEDEDLLEDTLVETQQAIEMADIYGNILKGMTDTFGSIIGNNQNTIMKTLALATMVLSIPTMIFSAYGMNFVEIDALPLNDIPHAFWIIILMAFSISGLLVIYFIRKKWF</sequence>
<name>A0A239SYD0_9STRE</name>
<protein>
    <submittedName>
        <fullName evidence="7">Mg2+ and Co2+ ABC transporter</fullName>
    </submittedName>
</protein>
<evidence type="ECO:0000256" key="3">
    <source>
        <dbReference type="ARBA" id="ARBA00022692"/>
    </source>
</evidence>
<keyword evidence="5 6" id="KW-0472">Membrane</keyword>
<dbReference type="eggNOG" id="COG0598">
    <property type="taxonomic scope" value="Bacteria"/>
</dbReference>
<reference evidence="7 8" key="1">
    <citation type="submission" date="2017-06" db="EMBL/GenBank/DDBJ databases">
        <authorList>
            <consortium name="Pathogen Informatics"/>
        </authorList>
    </citation>
    <scope>NUCLEOTIDE SEQUENCE [LARGE SCALE GENOMIC DNA]</scope>
    <source>
        <strain evidence="7 8">NCTC13788</strain>
    </source>
</reference>
<evidence type="ECO:0000313" key="8">
    <source>
        <dbReference type="Proteomes" id="UP000215185"/>
    </source>
</evidence>
<dbReference type="Gene3D" id="3.30.460.20">
    <property type="entry name" value="CorA soluble domain-like"/>
    <property type="match status" value="1"/>
</dbReference>
<organism evidence="7 8">
    <name type="scientific">Streptococcus merionis</name>
    <dbReference type="NCBI Taxonomy" id="400065"/>
    <lineage>
        <taxon>Bacteria</taxon>
        <taxon>Bacillati</taxon>
        <taxon>Bacillota</taxon>
        <taxon>Bacilli</taxon>
        <taxon>Lactobacillales</taxon>
        <taxon>Streptococcaceae</taxon>
        <taxon>Streptococcus</taxon>
    </lineage>
</organism>
<feature type="transmembrane region" description="Helical" evidence="6">
    <location>
        <begin position="255"/>
        <end position="277"/>
    </location>
</feature>
<dbReference type="SUPFAM" id="SSF144083">
    <property type="entry name" value="Magnesium transport protein CorA, transmembrane region"/>
    <property type="match status" value="1"/>
</dbReference>
<keyword evidence="3 6" id="KW-0812">Transmembrane</keyword>
<dbReference type="AlphaFoldDB" id="A0A239SYD0"/>
<comment type="subcellular location">
    <subcellularLocation>
        <location evidence="1">Membrane</location>
        <topology evidence="1">Multi-pass membrane protein</topology>
    </subcellularLocation>
</comment>
<evidence type="ECO:0000256" key="1">
    <source>
        <dbReference type="ARBA" id="ARBA00004141"/>
    </source>
</evidence>
<dbReference type="STRING" id="1123308.GCA_000380085_01107"/>
<evidence type="ECO:0000256" key="4">
    <source>
        <dbReference type="ARBA" id="ARBA00022989"/>
    </source>
</evidence>
<dbReference type="PANTHER" id="PTHR47891">
    <property type="entry name" value="TRANSPORTER-RELATED"/>
    <property type="match status" value="1"/>
</dbReference>
<dbReference type="GO" id="GO:0016020">
    <property type="term" value="C:membrane"/>
    <property type="evidence" value="ECO:0007669"/>
    <property type="project" value="UniProtKB-SubCell"/>
</dbReference>
<dbReference type="KEGG" id="smen:SAMEA4412692_1597"/>
<dbReference type="Gene3D" id="1.20.58.340">
    <property type="entry name" value="Magnesium transport protein CorA, transmembrane region"/>
    <property type="match status" value="2"/>
</dbReference>
<dbReference type="Pfam" id="PF01544">
    <property type="entry name" value="CorA"/>
    <property type="match status" value="1"/>
</dbReference>
<proteinExistence type="inferred from homology"/>
<feature type="transmembrane region" description="Helical" evidence="6">
    <location>
        <begin position="289"/>
        <end position="310"/>
    </location>
</feature>
<dbReference type="RefSeq" id="WP_018373679.1">
    <property type="nucleotide sequence ID" value="NZ_CASUGH010000017.1"/>
</dbReference>
<keyword evidence="4 6" id="KW-1133">Transmembrane helix</keyword>
<evidence type="ECO:0000313" key="7">
    <source>
        <dbReference type="EMBL" id="SNU89714.1"/>
    </source>
</evidence>
<dbReference type="SUPFAM" id="SSF143865">
    <property type="entry name" value="CorA soluble domain-like"/>
    <property type="match status" value="1"/>
</dbReference>
<dbReference type="GO" id="GO:0046873">
    <property type="term" value="F:metal ion transmembrane transporter activity"/>
    <property type="evidence" value="ECO:0007669"/>
    <property type="project" value="InterPro"/>
</dbReference>
<gene>
    <name evidence="7" type="primary">corA</name>
    <name evidence="7" type="ORF">SAMEA4412692_01597</name>
</gene>
<dbReference type="InterPro" id="IPR045863">
    <property type="entry name" value="CorA_TM1_TM2"/>
</dbReference>
<dbReference type="EMBL" id="LT906439">
    <property type="protein sequence ID" value="SNU89714.1"/>
    <property type="molecule type" value="Genomic_DNA"/>
</dbReference>
<dbReference type="CDD" id="cd12827">
    <property type="entry name" value="EcCorA_ZntB-like_u2"/>
    <property type="match status" value="1"/>
</dbReference>
<evidence type="ECO:0000256" key="5">
    <source>
        <dbReference type="ARBA" id="ARBA00023136"/>
    </source>
</evidence>
<keyword evidence="8" id="KW-1185">Reference proteome</keyword>
<evidence type="ECO:0000256" key="2">
    <source>
        <dbReference type="ARBA" id="ARBA00009765"/>
    </source>
</evidence>
<dbReference type="Proteomes" id="UP000215185">
    <property type="component" value="Chromosome 1"/>
</dbReference>
<comment type="similarity">
    <text evidence="2">Belongs to the CorA metal ion transporter (MIT) (TC 1.A.35) family.</text>
</comment>
<dbReference type="InterPro" id="IPR045861">
    <property type="entry name" value="CorA_cytoplasmic_dom"/>
</dbReference>
<dbReference type="InterPro" id="IPR002523">
    <property type="entry name" value="MgTranspt_CorA/ZnTranspt_ZntB"/>
</dbReference>
<evidence type="ECO:0000256" key="6">
    <source>
        <dbReference type="SAM" id="Phobius"/>
    </source>
</evidence>
<dbReference type="InterPro" id="IPR047199">
    <property type="entry name" value="CorA-like"/>
</dbReference>
<accession>A0A239SYD0</accession>
<dbReference type="PANTHER" id="PTHR47891:SF2">
    <property type="entry name" value="MAGNESIUM AND COBALT TRANSPORTER"/>
    <property type="match status" value="1"/>
</dbReference>